<name>A0A7C9CZS7_OPUST</name>
<keyword evidence="1" id="KW-0472">Membrane</keyword>
<reference evidence="2" key="2">
    <citation type="submission" date="2020-07" db="EMBL/GenBank/DDBJ databases">
        <authorList>
            <person name="Vera ALvarez R."/>
            <person name="Arias-Moreno D.M."/>
            <person name="Jimenez-Jacinto V."/>
            <person name="Jimenez-Bremont J.F."/>
            <person name="Swaminathan K."/>
            <person name="Moose S.P."/>
            <person name="Guerrero-Gonzalez M.L."/>
            <person name="Marino-Ramirez L."/>
            <person name="Landsman D."/>
            <person name="Rodriguez-Kessler M."/>
            <person name="Delgado-Sanchez P."/>
        </authorList>
    </citation>
    <scope>NUCLEOTIDE SEQUENCE</scope>
    <source>
        <tissue evidence="2">Cladode</tissue>
    </source>
</reference>
<keyword evidence="1" id="KW-1133">Transmembrane helix</keyword>
<organism evidence="2">
    <name type="scientific">Opuntia streptacantha</name>
    <name type="common">Prickly pear cactus</name>
    <name type="synonym">Opuntia cardona</name>
    <dbReference type="NCBI Taxonomy" id="393608"/>
    <lineage>
        <taxon>Eukaryota</taxon>
        <taxon>Viridiplantae</taxon>
        <taxon>Streptophyta</taxon>
        <taxon>Embryophyta</taxon>
        <taxon>Tracheophyta</taxon>
        <taxon>Spermatophyta</taxon>
        <taxon>Magnoliopsida</taxon>
        <taxon>eudicotyledons</taxon>
        <taxon>Gunneridae</taxon>
        <taxon>Pentapetalae</taxon>
        <taxon>Caryophyllales</taxon>
        <taxon>Cactineae</taxon>
        <taxon>Cactaceae</taxon>
        <taxon>Opuntioideae</taxon>
        <taxon>Opuntia</taxon>
    </lineage>
</organism>
<proteinExistence type="predicted"/>
<dbReference type="AlphaFoldDB" id="A0A7C9CZS7"/>
<evidence type="ECO:0000256" key="1">
    <source>
        <dbReference type="SAM" id="Phobius"/>
    </source>
</evidence>
<evidence type="ECO:0000313" key="2">
    <source>
        <dbReference type="EMBL" id="MBA4628063.1"/>
    </source>
</evidence>
<feature type="transmembrane region" description="Helical" evidence="1">
    <location>
        <begin position="39"/>
        <end position="60"/>
    </location>
</feature>
<accession>A0A7C9CZS7</accession>
<dbReference type="EMBL" id="GISG01064640">
    <property type="protein sequence ID" value="MBA4628063.1"/>
    <property type="molecule type" value="Transcribed_RNA"/>
</dbReference>
<keyword evidence="1" id="KW-0812">Transmembrane</keyword>
<reference evidence="2" key="1">
    <citation type="journal article" date="2013" name="J. Plant Res.">
        <title>Effect of fungi and light on seed germination of three Opuntia species from semiarid lands of central Mexico.</title>
        <authorList>
            <person name="Delgado-Sanchez P."/>
            <person name="Jimenez-Bremont J.F."/>
            <person name="Guerrero-Gonzalez Mde L."/>
            <person name="Flores J."/>
        </authorList>
    </citation>
    <scope>NUCLEOTIDE SEQUENCE</scope>
    <source>
        <tissue evidence="2">Cladode</tissue>
    </source>
</reference>
<protein>
    <submittedName>
        <fullName evidence="2">Uncharacterized protein</fullName>
    </submittedName>
</protein>
<sequence length="122" mass="14156">MQGFPKFGLIKLVKKAYNSVIAIRALSVTLMSTSGRPRYLIQLNFLHFLCYYCIFLLCCFCNQMHFWQWSEAKHPCSLVFLVVKLQAPPFPSSYYLLLHVRSASIPPPPKIQRYRGEHPCNS</sequence>